<comment type="caution">
    <text evidence="4">The sequence shown here is derived from an EMBL/GenBank/DDBJ whole genome shotgun (WGS) entry which is preliminary data.</text>
</comment>
<dbReference type="RefSeq" id="WP_034637398.1">
    <property type="nucleotide sequence ID" value="NZ_CBCSJC010000003.1"/>
</dbReference>
<proteinExistence type="predicted"/>
<reference evidence="4 5" key="1">
    <citation type="submission" date="2014-06" db="EMBL/GenBank/DDBJ databases">
        <title>Draft genome sequence of Bacillus manliponensis JCM 15802 (MCCC 1A00708).</title>
        <authorList>
            <person name="Lai Q."/>
            <person name="Liu Y."/>
            <person name="Shao Z."/>
        </authorList>
    </citation>
    <scope>NUCLEOTIDE SEQUENCE [LARGE SCALE GENOMIC DNA]</scope>
    <source>
        <strain evidence="4 5">JCM 15802</strain>
    </source>
</reference>
<keyword evidence="5" id="KW-1185">Reference proteome</keyword>
<dbReference type="OrthoDB" id="2730366at2"/>
<evidence type="ECO:0000259" key="2">
    <source>
        <dbReference type="Pfam" id="PF13791"/>
    </source>
</evidence>
<sequence>MNCEDAKELWEKYESGTITDEEQEQLEEHIGTCAICEERLDELLAKYEKRKLPPIHDVQVPFWKIKWKHRIKMIVLTISAAVGLYLFGLALSALYYMSNDQNQLKDVEYIPKLALEAMMPNVQIPGTATSINPFFRAEMNAPLVKMMGQEEIPLGEVTVNSFFSNISIEKEWFNRTLQNELYFAHPNTKTKELDNFHETISNTWNTLHTLPEGTVAELAISFKNPYSIEEIDSILYENFGAQEIPPTPAWYALDTGYEKEDANPYLSNFNIFGFSGTTKDHGVLSTMELLTKHENIMHNVGWYNSEKLHLQKRYKYVKKHGVNVYGVVITGPSKELLKLQHAKEIRFACLGEVRLWNGLNHGEAGLLQ</sequence>
<protein>
    <recommendedName>
        <fullName evidence="6">Sigma-M negative effector</fullName>
    </recommendedName>
</protein>
<evidence type="ECO:0000256" key="1">
    <source>
        <dbReference type="SAM" id="Phobius"/>
    </source>
</evidence>
<dbReference type="Proteomes" id="UP000027822">
    <property type="component" value="Unassembled WGS sequence"/>
</dbReference>
<evidence type="ECO:0008006" key="6">
    <source>
        <dbReference type="Google" id="ProtNLM"/>
    </source>
</evidence>
<dbReference type="InterPro" id="IPR029101">
    <property type="entry name" value="Sigma_reg_N"/>
</dbReference>
<feature type="domain" description="Sigma factor regulator N-terminal" evidence="3">
    <location>
        <begin position="64"/>
        <end position="152"/>
    </location>
</feature>
<keyword evidence="1" id="KW-0812">Transmembrane</keyword>
<organism evidence="4 5">
    <name type="scientific">Bacillus manliponensis</name>
    <dbReference type="NCBI Taxonomy" id="574376"/>
    <lineage>
        <taxon>Bacteria</taxon>
        <taxon>Bacillati</taxon>
        <taxon>Bacillota</taxon>
        <taxon>Bacilli</taxon>
        <taxon>Bacillales</taxon>
        <taxon>Bacillaceae</taxon>
        <taxon>Bacillus</taxon>
        <taxon>Bacillus cereus group</taxon>
    </lineage>
</organism>
<dbReference type="Pfam" id="PF13791">
    <property type="entry name" value="Sigma_reg_C"/>
    <property type="match status" value="1"/>
</dbReference>
<dbReference type="Pfam" id="PF13800">
    <property type="entry name" value="Sigma_reg_N"/>
    <property type="match status" value="1"/>
</dbReference>
<keyword evidence="1" id="KW-0472">Membrane</keyword>
<accession>A0A073KCW7</accession>
<evidence type="ECO:0000313" key="5">
    <source>
        <dbReference type="Proteomes" id="UP000027822"/>
    </source>
</evidence>
<feature type="transmembrane region" description="Helical" evidence="1">
    <location>
        <begin position="73"/>
        <end position="97"/>
    </location>
</feature>
<dbReference type="eggNOG" id="ENOG502Z96W">
    <property type="taxonomic scope" value="Bacteria"/>
</dbReference>
<gene>
    <name evidence="4" type="ORF">BAMA_17035</name>
</gene>
<dbReference type="AlphaFoldDB" id="A0A073KCW7"/>
<evidence type="ECO:0000313" key="4">
    <source>
        <dbReference type="EMBL" id="KEK20153.1"/>
    </source>
</evidence>
<evidence type="ECO:0000259" key="3">
    <source>
        <dbReference type="Pfam" id="PF13800"/>
    </source>
</evidence>
<dbReference type="EMBL" id="JOTN01000004">
    <property type="protein sequence ID" value="KEK20153.1"/>
    <property type="molecule type" value="Genomic_DNA"/>
</dbReference>
<dbReference type="InterPro" id="IPR025672">
    <property type="entry name" value="Sigma_reg_C_dom"/>
</dbReference>
<name>A0A073KCW7_9BACI</name>
<feature type="domain" description="Sigma factor regulator C-terminal" evidence="2">
    <location>
        <begin position="207"/>
        <end position="352"/>
    </location>
</feature>
<keyword evidence="1" id="KW-1133">Transmembrane helix</keyword>